<sequence>MTTQQVFAQQLAVGHFKAGAAFRIITPNPLLPVSGGIGTPKKSTEKNGELSVRALVLEKGNVRVAIVNIDNLGWPAALGNKSRALIKGIPPENILIGATHTHSGPDAYGFPNEKGESFADLKYLDDCVEKIADAVNEAIGKLEDASLKIAVGEAKGKIAYNYYADQLYDPRCGVIQAIATSGPKKGNPIATLVNYAVHPEVIGSGRGILSPDLCGPLYDRIESQGGGVALFMNGAQGGMVTADNRQENGKEASDWNECKRIGELLADEALGIVKDAAIQENPALYCVAKKIEFPVDSEIMRYILQKSPIKNEMAGENRIATQLNLLNIGTAQILTVPGEALPNIGYYVKRHMNTKQPFLFGLTNDAFGYMLTKVDFTSFKRYDYVSRTSLGEMTGEIYMEQALKLVNESPKPESNK</sequence>
<keyword evidence="2" id="KW-1185">Reference proteome</keyword>
<dbReference type="Proteomes" id="UP001179181">
    <property type="component" value="Unassembled WGS sequence"/>
</dbReference>
<comment type="caution">
    <text evidence="1">The sequence shown here is derived from an EMBL/GenBank/DDBJ whole genome shotgun (WGS) entry which is preliminary data.</text>
</comment>
<gene>
    <name evidence="1" type="ORF">FHS68_005050</name>
</gene>
<evidence type="ECO:0000313" key="2">
    <source>
        <dbReference type="Proteomes" id="UP001179181"/>
    </source>
</evidence>
<name>A0ABX0USW6_9BACT</name>
<dbReference type="EMBL" id="JAASQJ010000006">
    <property type="protein sequence ID" value="NIJ55857.1"/>
    <property type="molecule type" value="Genomic_DNA"/>
</dbReference>
<proteinExistence type="predicted"/>
<evidence type="ECO:0008006" key="3">
    <source>
        <dbReference type="Google" id="ProtNLM"/>
    </source>
</evidence>
<dbReference type="RefSeq" id="WP_208408434.1">
    <property type="nucleotide sequence ID" value="NZ_JAASQJ010000006.1"/>
</dbReference>
<evidence type="ECO:0000313" key="1">
    <source>
        <dbReference type="EMBL" id="NIJ55857.1"/>
    </source>
</evidence>
<protein>
    <recommendedName>
        <fullName evidence="3">Neutral/alkaline non-lysosomal ceramidase N-terminal domain-containing protein</fullName>
    </recommendedName>
</protein>
<organism evidence="1 2">
    <name type="scientific">Dyadobacter arcticus</name>
    <dbReference type="NCBI Taxonomy" id="1078754"/>
    <lineage>
        <taxon>Bacteria</taxon>
        <taxon>Pseudomonadati</taxon>
        <taxon>Bacteroidota</taxon>
        <taxon>Cytophagia</taxon>
        <taxon>Cytophagales</taxon>
        <taxon>Spirosomataceae</taxon>
        <taxon>Dyadobacter</taxon>
    </lineage>
</organism>
<accession>A0ABX0USW6</accession>
<reference evidence="1 2" key="1">
    <citation type="submission" date="2020-03" db="EMBL/GenBank/DDBJ databases">
        <title>Genomic Encyclopedia of Type Strains, Phase IV (KMG-IV): sequencing the most valuable type-strain genomes for metagenomic binning, comparative biology and taxonomic classification.</title>
        <authorList>
            <person name="Goeker M."/>
        </authorList>
    </citation>
    <scope>NUCLEOTIDE SEQUENCE [LARGE SCALE GENOMIC DNA]</scope>
    <source>
        <strain evidence="1 2">DSM 102865</strain>
    </source>
</reference>